<accession>A0A4Y2R385</accession>
<evidence type="ECO:0000313" key="1">
    <source>
        <dbReference type="EMBL" id="GBN70132.1"/>
    </source>
</evidence>
<comment type="caution">
    <text evidence="1">The sequence shown here is derived from an EMBL/GenBank/DDBJ whole genome shotgun (WGS) entry which is preliminary data.</text>
</comment>
<protein>
    <submittedName>
        <fullName evidence="1">Uncharacterized protein</fullName>
    </submittedName>
</protein>
<name>A0A4Y2R385_ARAVE</name>
<gene>
    <name evidence="1" type="ORF">AVEN_29654_1</name>
</gene>
<organism evidence="1 2">
    <name type="scientific">Araneus ventricosus</name>
    <name type="common">Orbweaver spider</name>
    <name type="synonym">Epeira ventricosa</name>
    <dbReference type="NCBI Taxonomy" id="182803"/>
    <lineage>
        <taxon>Eukaryota</taxon>
        <taxon>Metazoa</taxon>
        <taxon>Ecdysozoa</taxon>
        <taxon>Arthropoda</taxon>
        <taxon>Chelicerata</taxon>
        <taxon>Arachnida</taxon>
        <taxon>Araneae</taxon>
        <taxon>Araneomorphae</taxon>
        <taxon>Entelegynae</taxon>
        <taxon>Araneoidea</taxon>
        <taxon>Araneidae</taxon>
        <taxon>Araneus</taxon>
    </lineage>
</organism>
<evidence type="ECO:0000313" key="2">
    <source>
        <dbReference type="Proteomes" id="UP000499080"/>
    </source>
</evidence>
<dbReference type="EMBL" id="BGPR01015661">
    <property type="protein sequence ID" value="GBN70132.1"/>
    <property type="molecule type" value="Genomic_DNA"/>
</dbReference>
<dbReference type="AlphaFoldDB" id="A0A4Y2R385"/>
<reference evidence="1 2" key="1">
    <citation type="journal article" date="2019" name="Sci. Rep.">
        <title>Orb-weaving spider Araneus ventricosus genome elucidates the spidroin gene catalogue.</title>
        <authorList>
            <person name="Kono N."/>
            <person name="Nakamura H."/>
            <person name="Ohtoshi R."/>
            <person name="Moran D.A.P."/>
            <person name="Shinohara A."/>
            <person name="Yoshida Y."/>
            <person name="Fujiwara M."/>
            <person name="Mori M."/>
            <person name="Tomita M."/>
            <person name="Arakawa K."/>
        </authorList>
    </citation>
    <scope>NUCLEOTIDE SEQUENCE [LARGE SCALE GENOMIC DNA]</scope>
</reference>
<dbReference type="Proteomes" id="UP000499080">
    <property type="component" value="Unassembled WGS sequence"/>
</dbReference>
<keyword evidence="2" id="KW-1185">Reference proteome</keyword>
<proteinExistence type="predicted"/>
<sequence>MVPLTDIQALQRDFILEIRQVIISFVQFGPNRSATLFLGEVAVAIALPVIPRHMCSRVKISLWPIHPAVSPLSRNSVYSRRALCDLALSSIKMNSGPCTEANRGSRSHPYSYFSHPVTLPLSRQLGGRCSAIQRACRPLSRYWSVHMDIGGPDGGSLVLSI</sequence>